<keyword evidence="1" id="KW-0812">Transmembrane</keyword>
<protein>
    <submittedName>
        <fullName evidence="3">DUF3852 domain-containing protein</fullName>
    </submittedName>
</protein>
<keyword evidence="2" id="KW-0732">Signal</keyword>
<evidence type="ECO:0000313" key="4">
    <source>
        <dbReference type="Proteomes" id="UP000623678"/>
    </source>
</evidence>
<feature type="transmembrane region" description="Helical" evidence="1">
    <location>
        <begin position="91"/>
        <end position="111"/>
    </location>
</feature>
<dbReference type="Proteomes" id="UP000623678">
    <property type="component" value="Unassembled WGS sequence"/>
</dbReference>
<feature type="transmembrane region" description="Helical" evidence="1">
    <location>
        <begin position="51"/>
        <end position="70"/>
    </location>
</feature>
<dbReference type="AlphaFoldDB" id="A0A926EMX1"/>
<dbReference type="InterPro" id="IPR024330">
    <property type="entry name" value="DUF3852"/>
</dbReference>
<proteinExistence type="predicted"/>
<gene>
    <name evidence="3" type="ORF">H8705_04605</name>
</gene>
<dbReference type="Pfam" id="PF12963">
    <property type="entry name" value="DUF3852"/>
    <property type="match status" value="1"/>
</dbReference>
<name>A0A926EMX1_9FIRM</name>
<keyword evidence="4" id="KW-1185">Reference proteome</keyword>
<sequence length="113" mass="12551">MSKYKKFFCMFLILLLAVCLLSTTAFAAGTGDVAGAIEGTWNDASDQIKTVVNNVVFPVIDLILAVFFFAKLGMAYFDYRKHGQFEWTAPAILFACLLFTLTAPTYVWTILGM</sequence>
<evidence type="ECO:0000313" key="3">
    <source>
        <dbReference type="EMBL" id="MBC8584858.1"/>
    </source>
</evidence>
<evidence type="ECO:0000256" key="2">
    <source>
        <dbReference type="SAM" id="SignalP"/>
    </source>
</evidence>
<comment type="caution">
    <text evidence="3">The sequence shown here is derived from an EMBL/GenBank/DDBJ whole genome shotgun (WGS) entry which is preliminary data.</text>
</comment>
<keyword evidence="1" id="KW-0472">Membrane</keyword>
<organism evidence="3 4">
    <name type="scientific">Youxingia wuxianensis</name>
    <dbReference type="NCBI Taxonomy" id="2763678"/>
    <lineage>
        <taxon>Bacteria</taxon>
        <taxon>Bacillati</taxon>
        <taxon>Bacillota</taxon>
        <taxon>Clostridia</taxon>
        <taxon>Eubacteriales</taxon>
        <taxon>Oscillospiraceae</taxon>
        <taxon>Youxingia</taxon>
    </lineage>
</organism>
<dbReference type="RefSeq" id="WP_055270341.1">
    <property type="nucleotide sequence ID" value="NZ_JACRTD010000003.1"/>
</dbReference>
<evidence type="ECO:0000256" key="1">
    <source>
        <dbReference type="SAM" id="Phobius"/>
    </source>
</evidence>
<feature type="signal peptide" evidence="2">
    <location>
        <begin position="1"/>
        <end position="27"/>
    </location>
</feature>
<accession>A0A926EMX1</accession>
<reference evidence="3" key="1">
    <citation type="submission" date="2020-08" db="EMBL/GenBank/DDBJ databases">
        <title>Genome public.</title>
        <authorList>
            <person name="Liu C."/>
            <person name="Sun Q."/>
        </authorList>
    </citation>
    <scope>NUCLEOTIDE SEQUENCE</scope>
    <source>
        <strain evidence="3">NSJ-64</strain>
    </source>
</reference>
<feature type="chain" id="PRO_5036735883" evidence="2">
    <location>
        <begin position="28"/>
        <end position="113"/>
    </location>
</feature>
<dbReference type="EMBL" id="JACRTD010000003">
    <property type="protein sequence ID" value="MBC8584858.1"/>
    <property type="molecule type" value="Genomic_DNA"/>
</dbReference>
<keyword evidence="1" id="KW-1133">Transmembrane helix</keyword>